<gene>
    <name evidence="9" type="ORF">SKAU_G00025730</name>
</gene>
<evidence type="ECO:0000313" key="9">
    <source>
        <dbReference type="EMBL" id="KAJ8381795.1"/>
    </source>
</evidence>
<name>A0A9Q1JED9_SYNKA</name>
<evidence type="ECO:0000256" key="5">
    <source>
        <dbReference type="ARBA" id="ARBA00022703"/>
    </source>
</evidence>
<evidence type="ECO:0000256" key="3">
    <source>
        <dbReference type="ARBA" id="ARBA00015802"/>
    </source>
</evidence>
<dbReference type="GO" id="GO:0008637">
    <property type="term" value="P:apoptotic mitochondrial changes"/>
    <property type="evidence" value="ECO:0007669"/>
    <property type="project" value="TreeGrafter"/>
</dbReference>
<proteinExistence type="predicted"/>
<comment type="subcellular location">
    <subcellularLocation>
        <location evidence="2">Cytoplasm</location>
    </subcellularLocation>
    <subcellularLocation>
        <location evidence="1">Mitochondrion outer membrane</location>
    </subcellularLocation>
</comment>
<dbReference type="GO" id="GO:0090200">
    <property type="term" value="P:positive regulation of release of cytochrome c from mitochondria"/>
    <property type="evidence" value="ECO:0007669"/>
    <property type="project" value="TreeGrafter"/>
</dbReference>
<keyword evidence="5" id="KW-0053">Apoptosis</keyword>
<accession>A0A9Q1JED9</accession>
<keyword evidence="7" id="KW-0496">Mitochondrion</keyword>
<dbReference type="EMBL" id="JAINUF010000001">
    <property type="protein sequence ID" value="KAJ8381795.1"/>
    <property type="molecule type" value="Genomic_DNA"/>
</dbReference>
<dbReference type="PANTHER" id="PTHR35447">
    <property type="entry name" value="BH3-INTERACTING DOMAIN DEATH AGONIST"/>
    <property type="match status" value="1"/>
</dbReference>
<evidence type="ECO:0000313" key="10">
    <source>
        <dbReference type="Proteomes" id="UP001152622"/>
    </source>
</evidence>
<dbReference type="InterPro" id="IPR036834">
    <property type="entry name" value="Bcl-2-like_sf"/>
</dbReference>
<comment type="caution">
    <text evidence="9">The sequence shown here is derived from an EMBL/GenBank/DDBJ whole genome shotgun (WGS) entry which is preliminary data.</text>
</comment>
<dbReference type="GO" id="GO:2001244">
    <property type="term" value="P:positive regulation of intrinsic apoptotic signaling pathway"/>
    <property type="evidence" value="ECO:0007669"/>
    <property type="project" value="TreeGrafter"/>
</dbReference>
<dbReference type="InterPro" id="IPR010479">
    <property type="entry name" value="BID"/>
</dbReference>
<dbReference type="Proteomes" id="UP001152622">
    <property type="component" value="Chromosome 1"/>
</dbReference>
<sequence>MESGDVELGPITPLVFLAFLQQQPPNNDELANQLYVLGQELKLARGDINCNGFEDDAEEDGELQTDGHFCCSTNIRGLVADLDASVEVAWPANPANEAVLRNVAAELIEIANQMENRVVSRAAENLIQKLQNSPLRDWKRHLSAEVQSALRQGLGSGLEQLPQERVLLALTMTLVTRTAMPSVLPVRRL</sequence>
<dbReference type="PANTHER" id="PTHR35447:SF1">
    <property type="entry name" value="BH3-INTERACTING DOMAIN DEATH AGONIST"/>
    <property type="match status" value="1"/>
</dbReference>
<keyword evidence="4" id="KW-0963">Cytoplasm</keyword>
<organism evidence="9 10">
    <name type="scientific">Synaphobranchus kaupii</name>
    <name type="common">Kaup's arrowtooth eel</name>
    <dbReference type="NCBI Taxonomy" id="118154"/>
    <lineage>
        <taxon>Eukaryota</taxon>
        <taxon>Metazoa</taxon>
        <taxon>Chordata</taxon>
        <taxon>Craniata</taxon>
        <taxon>Vertebrata</taxon>
        <taxon>Euteleostomi</taxon>
        <taxon>Actinopterygii</taxon>
        <taxon>Neopterygii</taxon>
        <taxon>Teleostei</taxon>
        <taxon>Anguilliformes</taxon>
        <taxon>Synaphobranchidae</taxon>
        <taxon>Synaphobranchus</taxon>
    </lineage>
</organism>
<dbReference type="Pfam" id="PF06393">
    <property type="entry name" value="BID"/>
    <property type="match status" value="1"/>
</dbReference>
<evidence type="ECO:0000256" key="8">
    <source>
        <dbReference type="ARBA" id="ARBA00023136"/>
    </source>
</evidence>
<protein>
    <recommendedName>
        <fullName evidence="3">BH3-interacting domain death agonist</fullName>
    </recommendedName>
</protein>
<evidence type="ECO:0000256" key="2">
    <source>
        <dbReference type="ARBA" id="ARBA00004496"/>
    </source>
</evidence>
<reference evidence="9" key="1">
    <citation type="journal article" date="2023" name="Science">
        <title>Genome structures resolve the early diversification of teleost fishes.</title>
        <authorList>
            <person name="Parey E."/>
            <person name="Louis A."/>
            <person name="Montfort J."/>
            <person name="Bouchez O."/>
            <person name="Roques C."/>
            <person name="Iampietro C."/>
            <person name="Lluch J."/>
            <person name="Castinel A."/>
            <person name="Donnadieu C."/>
            <person name="Desvignes T."/>
            <person name="Floi Bucao C."/>
            <person name="Jouanno E."/>
            <person name="Wen M."/>
            <person name="Mejri S."/>
            <person name="Dirks R."/>
            <person name="Jansen H."/>
            <person name="Henkel C."/>
            <person name="Chen W.J."/>
            <person name="Zahm M."/>
            <person name="Cabau C."/>
            <person name="Klopp C."/>
            <person name="Thompson A.W."/>
            <person name="Robinson-Rechavi M."/>
            <person name="Braasch I."/>
            <person name="Lecointre G."/>
            <person name="Bobe J."/>
            <person name="Postlethwait J.H."/>
            <person name="Berthelot C."/>
            <person name="Roest Crollius H."/>
            <person name="Guiguen Y."/>
        </authorList>
    </citation>
    <scope>NUCLEOTIDE SEQUENCE</scope>
    <source>
        <strain evidence="9">WJC10195</strain>
    </source>
</reference>
<keyword evidence="10" id="KW-1185">Reference proteome</keyword>
<evidence type="ECO:0000256" key="1">
    <source>
        <dbReference type="ARBA" id="ARBA00004294"/>
    </source>
</evidence>
<dbReference type="GO" id="GO:2001238">
    <property type="term" value="P:positive regulation of extrinsic apoptotic signaling pathway"/>
    <property type="evidence" value="ECO:0007669"/>
    <property type="project" value="TreeGrafter"/>
</dbReference>
<dbReference type="AlphaFoldDB" id="A0A9Q1JED9"/>
<evidence type="ECO:0000256" key="6">
    <source>
        <dbReference type="ARBA" id="ARBA00022787"/>
    </source>
</evidence>
<evidence type="ECO:0000256" key="4">
    <source>
        <dbReference type="ARBA" id="ARBA00022490"/>
    </source>
</evidence>
<dbReference type="SUPFAM" id="SSF56854">
    <property type="entry name" value="Bcl-2 inhibitors of programmed cell death"/>
    <property type="match status" value="1"/>
</dbReference>
<keyword evidence="6" id="KW-1000">Mitochondrion outer membrane</keyword>
<dbReference type="Gene3D" id="1.10.437.10">
    <property type="entry name" value="Blc2-like"/>
    <property type="match status" value="1"/>
</dbReference>
<evidence type="ECO:0000256" key="7">
    <source>
        <dbReference type="ARBA" id="ARBA00023128"/>
    </source>
</evidence>
<dbReference type="GO" id="GO:0005829">
    <property type="term" value="C:cytosol"/>
    <property type="evidence" value="ECO:0007669"/>
    <property type="project" value="TreeGrafter"/>
</dbReference>
<dbReference type="GO" id="GO:0005741">
    <property type="term" value="C:mitochondrial outer membrane"/>
    <property type="evidence" value="ECO:0007669"/>
    <property type="project" value="UniProtKB-SubCell"/>
</dbReference>
<keyword evidence="8" id="KW-0472">Membrane</keyword>
<dbReference type="OrthoDB" id="9941774at2759"/>